<reference evidence="1" key="1">
    <citation type="submission" date="2013-08" db="EMBL/GenBank/DDBJ databases">
        <authorList>
            <person name="Mendez C."/>
            <person name="Richter M."/>
            <person name="Ferrer M."/>
            <person name="Sanchez J."/>
        </authorList>
    </citation>
    <scope>NUCLEOTIDE SEQUENCE</scope>
</reference>
<dbReference type="AlphaFoldDB" id="T1C1Z5"/>
<comment type="caution">
    <text evidence="1">The sequence shown here is derived from an EMBL/GenBank/DDBJ whole genome shotgun (WGS) entry which is preliminary data.</text>
</comment>
<sequence length="222" mass="25237">TPYSNRWLINMLEPFYLNDQVGCVFGRQIPRPNAAPTIKREVSSVFGGLGADDIISIHRTKSLVDNQSVSSINGFFSDVNSAARRELLIGPVPFRSVNYAEDQALAEDMLKHGYFKAYAPQGSVWHSNGYTAKQYFHRKFDEYIGLQESVGLSLLPSRRSLLLGWIKPTIADWKFINRDSEYTTKSKVVWFIEAPFYNIAEKAGRYLALKNISNSKARKRMS</sequence>
<proteinExistence type="predicted"/>
<feature type="non-terminal residue" evidence="1">
    <location>
        <position position="1"/>
    </location>
</feature>
<name>T1C1Z5_9ZZZZ</name>
<accession>T1C1Z5</accession>
<organism evidence="1">
    <name type="scientific">mine drainage metagenome</name>
    <dbReference type="NCBI Taxonomy" id="410659"/>
    <lineage>
        <taxon>unclassified sequences</taxon>
        <taxon>metagenomes</taxon>
        <taxon>ecological metagenomes</taxon>
    </lineage>
</organism>
<reference evidence="1" key="2">
    <citation type="journal article" date="2014" name="ISME J.">
        <title>Microbial stratification in low pH oxic and suboxic macroscopic growths along an acid mine drainage.</title>
        <authorList>
            <person name="Mendez-Garcia C."/>
            <person name="Mesa V."/>
            <person name="Sprenger R.R."/>
            <person name="Richter M."/>
            <person name="Diez M.S."/>
            <person name="Solano J."/>
            <person name="Bargiela R."/>
            <person name="Golyshina O.V."/>
            <person name="Manteca A."/>
            <person name="Ramos J.L."/>
            <person name="Gallego J.R."/>
            <person name="Llorente I."/>
            <person name="Martins Dos Santos V.A."/>
            <person name="Jensen O.N."/>
            <person name="Pelaez A.I."/>
            <person name="Sanchez J."/>
            <person name="Ferrer M."/>
        </authorList>
    </citation>
    <scope>NUCLEOTIDE SEQUENCE</scope>
</reference>
<gene>
    <name evidence="1" type="ORF">B1A_10239</name>
</gene>
<dbReference type="GO" id="GO:0016740">
    <property type="term" value="F:transferase activity"/>
    <property type="evidence" value="ECO:0007669"/>
    <property type="project" value="UniProtKB-KW"/>
</dbReference>
<keyword evidence="1" id="KW-0808">Transferase</keyword>
<dbReference type="InterPro" id="IPR029044">
    <property type="entry name" value="Nucleotide-diphossugar_trans"/>
</dbReference>
<evidence type="ECO:0000313" key="1">
    <source>
        <dbReference type="EMBL" id="EQD60130.1"/>
    </source>
</evidence>
<protein>
    <submittedName>
        <fullName evidence="1">Glycosyl transferase family 2</fullName>
    </submittedName>
</protein>
<feature type="non-terminal residue" evidence="1">
    <location>
        <position position="222"/>
    </location>
</feature>
<dbReference type="SUPFAM" id="SSF53448">
    <property type="entry name" value="Nucleotide-diphospho-sugar transferases"/>
    <property type="match status" value="1"/>
</dbReference>
<dbReference type="EMBL" id="AUZX01007292">
    <property type="protein sequence ID" value="EQD60130.1"/>
    <property type="molecule type" value="Genomic_DNA"/>
</dbReference>